<organism evidence="2 3">
    <name type="scientific">Dyadobacter psychrotolerans</name>
    <dbReference type="NCBI Taxonomy" id="2541721"/>
    <lineage>
        <taxon>Bacteria</taxon>
        <taxon>Pseudomonadati</taxon>
        <taxon>Bacteroidota</taxon>
        <taxon>Cytophagia</taxon>
        <taxon>Cytophagales</taxon>
        <taxon>Spirosomataceae</taxon>
        <taxon>Dyadobacter</taxon>
    </lineage>
</organism>
<feature type="chain" id="PRO_5020658230" description="TonB C-terminal domain-containing protein" evidence="1">
    <location>
        <begin position="23"/>
        <end position="149"/>
    </location>
</feature>
<dbReference type="EMBL" id="SMFL01000005">
    <property type="protein sequence ID" value="TDE14873.1"/>
    <property type="molecule type" value="Genomic_DNA"/>
</dbReference>
<evidence type="ECO:0000256" key="1">
    <source>
        <dbReference type="SAM" id="SignalP"/>
    </source>
</evidence>
<sequence length="149" mass="16886">MSRNKLPLSLFMLAAASLPAFENRLPSSQSIPPVKVQQKNQTKFDTTVYLVVESPPEFIGGRLAMIRFIEKNSRYRISTIRIKDAKVIHLKLLVEKDGVISKVIPLVSDAGKDQQEEIKRVISQMPNWKPGSQSGRLLRSYSILSIYFL</sequence>
<keyword evidence="1" id="KW-0732">Signal</keyword>
<dbReference type="Proteomes" id="UP000294850">
    <property type="component" value="Unassembled WGS sequence"/>
</dbReference>
<dbReference type="AlphaFoldDB" id="A0A4R5DV44"/>
<evidence type="ECO:0000313" key="3">
    <source>
        <dbReference type="Proteomes" id="UP000294850"/>
    </source>
</evidence>
<reference evidence="2 3" key="1">
    <citation type="submission" date="2019-03" db="EMBL/GenBank/DDBJ databases">
        <title>Dyadobacter AR-3-6 sp. nov., isolated from arctic soil.</title>
        <authorList>
            <person name="Chaudhary D.K."/>
        </authorList>
    </citation>
    <scope>NUCLEOTIDE SEQUENCE [LARGE SCALE GENOMIC DNA]</scope>
    <source>
        <strain evidence="2 3">AR-3-6</strain>
    </source>
</reference>
<name>A0A4R5DV44_9BACT</name>
<comment type="caution">
    <text evidence="2">The sequence shown here is derived from an EMBL/GenBank/DDBJ whole genome shotgun (WGS) entry which is preliminary data.</text>
</comment>
<keyword evidence="3" id="KW-1185">Reference proteome</keyword>
<gene>
    <name evidence="2" type="ORF">E0F88_16985</name>
</gene>
<feature type="signal peptide" evidence="1">
    <location>
        <begin position="1"/>
        <end position="22"/>
    </location>
</feature>
<evidence type="ECO:0000313" key="2">
    <source>
        <dbReference type="EMBL" id="TDE14873.1"/>
    </source>
</evidence>
<dbReference type="RefSeq" id="WP_131959457.1">
    <property type="nucleotide sequence ID" value="NZ_SMFL01000005.1"/>
</dbReference>
<proteinExistence type="predicted"/>
<accession>A0A4R5DV44</accession>
<dbReference type="OrthoDB" id="9812355at2"/>
<protein>
    <recommendedName>
        <fullName evidence="4">TonB C-terminal domain-containing protein</fullName>
    </recommendedName>
</protein>
<evidence type="ECO:0008006" key="4">
    <source>
        <dbReference type="Google" id="ProtNLM"/>
    </source>
</evidence>